<sequence>MIQTLEDMAYKTSIHAITHQTPAILEKGWSPKLPQDSLRTYLVEIYPTSGSFKGILDKARKQAIRLMEDSFAYAKGKWDKSHATPDFKVGDLLLVSTTNFNKIKRCKKLKDSFVGPFVIKALHGENEIEVELSEELSNKHPTFLVSLVKPYKSSDSEKFPLGNKVLHNIPPI</sequence>
<dbReference type="Pfam" id="PF24626">
    <property type="entry name" value="SH3_Tf2-1"/>
    <property type="match status" value="1"/>
</dbReference>
<evidence type="ECO:0000259" key="1">
    <source>
        <dbReference type="Pfam" id="PF24626"/>
    </source>
</evidence>
<comment type="caution">
    <text evidence="2">The sequence shown here is derived from an EMBL/GenBank/DDBJ whole genome shotgun (WGS) entry which is preliminary data.</text>
</comment>
<accession>A0A9Q3IYR6</accession>
<protein>
    <recommendedName>
        <fullName evidence="1">Tf2-1-like SH3-like domain-containing protein</fullName>
    </recommendedName>
</protein>
<name>A0A9Q3IYR6_9BASI</name>
<evidence type="ECO:0000313" key="2">
    <source>
        <dbReference type="EMBL" id="MBW0552522.1"/>
    </source>
</evidence>
<dbReference type="AlphaFoldDB" id="A0A9Q3IYR6"/>
<evidence type="ECO:0000313" key="3">
    <source>
        <dbReference type="Proteomes" id="UP000765509"/>
    </source>
</evidence>
<dbReference type="EMBL" id="AVOT02058700">
    <property type="protein sequence ID" value="MBW0552522.1"/>
    <property type="molecule type" value="Genomic_DNA"/>
</dbReference>
<reference evidence="2" key="1">
    <citation type="submission" date="2021-03" db="EMBL/GenBank/DDBJ databases">
        <title>Draft genome sequence of rust myrtle Austropuccinia psidii MF-1, a brazilian biotype.</title>
        <authorList>
            <person name="Quecine M.C."/>
            <person name="Pachon D.M.R."/>
            <person name="Bonatelli M.L."/>
            <person name="Correr F.H."/>
            <person name="Franceschini L.M."/>
            <person name="Leite T.F."/>
            <person name="Margarido G.R.A."/>
            <person name="Almeida C.A."/>
            <person name="Ferrarezi J.A."/>
            <person name="Labate C.A."/>
        </authorList>
    </citation>
    <scope>NUCLEOTIDE SEQUENCE</scope>
    <source>
        <strain evidence="2">MF-1</strain>
    </source>
</reference>
<gene>
    <name evidence="2" type="ORF">O181_092237</name>
</gene>
<feature type="domain" description="Tf2-1-like SH3-like" evidence="1">
    <location>
        <begin position="90"/>
        <end position="152"/>
    </location>
</feature>
<dbReference type="Proteomes" id="UP000765509">
    <property type="component" value="Unassembled WGS sequence"/>
</dbReference>
<dbReference type="InterPro" id="IPR056924">
    <property type="entry name" value="SH3_Tf2-1"/>
</dbReference>
<organism evidence="2 3">
    <name type="scientific">Austropuccinia psidii MF-1</name>
    <dbReference type="NCBI Taxonomy" id="1389203"/>
    <lineage>
        <taxon>Eukaryota</taxon>
        <taxon>Fungi</taxon>
        <taxon>Dikarya</taxon>
        <taxon>Basidiomycota</taxon>
        <taxon>Pucciniomycotina</taxon>
        <taxon>Pucciniomycetes</taxon>
        <taxon>Pucciniales</taxon>
        <taxon>Sphaerophragmiaceae</taxon>
        <taxon>Austropuccinia</taxon>
    </lineage>
</organism>
<proteinExistence type="predicted"/>
<keyword evidence="3" id="KW-1185">Reference proteome</keyword>